<accession>A0A553K5A6</accession>
<dbReference type="Proteomes" id="UP000317638">
    <property type="component" value="Unassembled WGS sequence"/>
</dbReference>
<organism evidence="6 7">
    <name type="scientific">Tessaracoccus rhinocerotis</name>
    <dbReference type="NCBI Taxonomy" id="1689449"/>
    <lineage>
        <taxon>Bacteria</taxon>
        <taxon>Bacillati</taxon>
        <taxon>Actinomycetota</taxon>
        <taxon>Actinomycetes</taxon>
        <taxon>Propionibacteriales</taxon>
        <taxon>Propionibacteriaceae</taxon>
        <taxon>Tessaracoccus</taxon>
    </lineage>
</organism>
<comment type="caution">
    <text evidence="6">The sequence shown here is derived from an EMBL/GenBank/DDBJ whole genome shotgun (WGS) entry which is preliminary data.</text>
</comment>
<reference evidence="6 7" key="1">
    <citation type="submission" date="2019-07" db="EMBL/GenBank/DDBJ databases">
        <authorList>
            <person name="Zhou L.-Y."/>
        </authorList>
    </citation>
    <scope>NUCLEOTIDE SEQUENCE [LARGE SCALE GENOMIC DNA]</scope>
    <source>
        <strain evidence="6 7">YIM 101269</strain>
    </source>
</reference>
<feature type="region of interest" description="Disordered" evidence="5">
    <location>
        <begin position="43"/>
        <end position="97"/>
    </location>
</feature>
<keyword evidence="3" id="KW-1133">Transmembrane helix</keyword>
<dbReference type="InterPro" id="IPR007343">
    <property type="entry name" value="Uncharacterised_pept_Zn_put"/>
</dbReference>
<protein>
    <recommendedName>
        <fullName evidence="8">Neutral zinc metallopeptidase</fullName>
    </recommendedName>
</protein>
<evidence type="ECO:0000256" key="2">
    <source>
        <dbReference type="ARBA" id="ARBA00022692"/>
    </source>
</evidence>
<evidence type="ECO:0000256" key="1">
    <source>
        <dbReference type="ARBA" id="ARBA00004167"/>
    </source>
</evidence>
<dbReference type="AlphaFoldDB" id="A0A553K5A6"/>
<evidence type="ECO:0008006" key="8">
    <source>
        <dbReference type="Google" id="ProtNLM"/>
    </source>
</evidence>
<feature type="compositionally biased region" description="Polar residues" evidence="5">
    <location>
        <begin position="45"/>
        <end position="71"/>
    </location>
</feature>
<evidence type="ECO:0000313" key="6">
    <source>
        <dbReference type="EMBL" id="TRY19894.1"/>
    </source>
</evidence>
<comment type="subcellular location">
    <subcellularLocation>
        <location evidence="1">Membrane</location>
        <topology evidence="1">Single-pass membrane protein</topology>
    </subcellularLocation>
</comment>
<evidence type="ECO:0000256" key="4">
    <source>
        <dbReference type="ARBA" id="ARBA00023136"/>
    </source>
</evidence>
<dbReference type="RefSeq" id="WP_143936979.1">
    <property type="nucleotide sequence ID" value="NZ_VKKG01000001.1"/>
</dbReference>
<dbReference type="PANTHER" id="PTHR30168">
    <property type="entry name" value="PUTATIVE MEMBRANE PROTEIN YPFJ"/>
    <property type="match status" value="1"/>
</dbReference>
<dbReference type="PANTHER" id="PTHR30168:SF0">
    <property type="entry name" value="INNER MEMBRANE PROTEIN"/>
    <property type="match status" value="1"/>
</dbReference>
<dbReference type="GO" id="GO:0016020">
    <property type="term" value="C:membrane"/>
    <property type="evidence" value="ECO:0007669"/>
    <property type="project" value="UniProtKB-SubCell"/>
</dbReference>
<gene>
    <name evidence="6" type="ORF">FOJ82_03165</name>
</gene>
<evidence type="ECO:0000256" key="5">
    <source>
        <dbReference type="SAM" id="MobiDB-lite"/>
    </source>
</evidence>
<sequence length="332" mass="36513">MLATGNPSARRRRNLPTRLMAATLALVVVIALVLVGIRGLPSGSEMASDSVASVTPTPTANQATSRSQSPGDRQPGRPAEPTQQGTMADPGGRSWTLPERVWEPLPQLEAADEYWARLQVADVYGQNPVTLLDCPDPATVQTEAEYRGTVREQWTCVHAAWVPVYEAMGWSTVEPAVEFYPGKGSKSECGYLEAPAFYCSAGDGTAYFGGDHFAMAQKWDLSVNEMVNHEYGHHIQSLAGLTAAKQQVVATDDVERRSELQATCWSAMMTYHNRSFEFGQEDYDSWQARLETMLVDGVHGSRESLRYWGTRGLYAETLNDCNTWAVESAHVS</sequence>
<keyword evidence="2" id="KW-0812">Transmembrane</keyword>
<dbReference type="EMBL" id="VKKG01000001">
    <property type="protein sequence ID" value="TRY19894.1"/>
    <property type="molecule type" value="Genomic_DNA"/>
</dbReference>
<evidence type="ECO:0000256" key="3">
    <source>
        <dbReference type="ARBA" id="ARBA00022989"/>
    </source>
</evidence>
<dbReference type="Pfam" id="PF04228">
    <property type="entry name" value="Zn_peptidase"/>
    <property type="match status" value="1"/>
</dbReference>
<dbReference type="OrthoDB" id="3508456at2"/>
<keyword evidence="7" id="KW-1185">Reference proteome</keyword>
<proteinExistence type="predicted"/>
<name>A0A553K5A6_9ACTN</name>
<evidence type="ECO:0000313" key="7">
    <source>
        <dbReference type="Proteomes" id="UP000317638"/>
    </source>
</evidence>
<keyword evidence="4" id="KW-0472">Membrane</keyword>